<dbReference type="SUPFAM" id="SSF55781">
    <property type="entry name" value="GAF domain-like"/>
    <property type="match status" value="1"/>
</dbReference>
<dbReference type="InterPro" id="IPR043128">
    <property type="entry name" value="Rev_trsase/Diguanyl_cyclase"/>
</dbReference>
<dbReference type="RefSeq" id="WP_121091336.1">
    <property type="nucleotide sequence ID" value="NZ_RBZU01000020.1"/>
</dbReference>
<dbReference type="InterPro" id="IPR001633">
    <property type="entry name" value="EAL_dom"/>
</dbReference>
<dbReference type="InterPro" id="IPR035965">
    <property type="entry name" value="PAS-like_dom_sf"/>
</dbReference>
<evidence type="ECO:0000313" key="3">
    <source>
        <dbReference type="EMBL" id="RKP44439.1"/>
    </source>
</evidence>
<evidence type="ECO:0000259" key="2">
    <source>
        <dbReference type="PROSITE" id="PS50887"/>
    </source>
</evidence>
<dbReference type="PANTHER" id="PTHR44757:SF2">
    <property type="entry name" value="BIOFILM ARCHITECTURE MAINTENANCE PROTEIN MBAA"/>
    <property type="match status" value="1"/>
</dbReference>
<evidence type="ECO:0000313" key="4">
    <source>
        <dbReference type="Proteomes" id="UP000270342"/>
    </source>
</evidence>
<comment type="caution">
    <text evidence="3">The sequence shown here is derived from an EMBL/GenBank/DDBJ whole genome shotgun (WGS) entry which is preliminary data.</text>
</comment>
<dbReference type="AlphaFoldDB" id="A0A494X8Q4"/>
<dbReference type="SUPFAM" id="SSF55073">
    <property type="entry name" value="Nucleotide cyclase"/>
    <property type="match status" value="1"/>
</dbReference>
<keyword evidence="4" id="KW-1185">Reference proteome</keyword>
<sequence length="731" mass="79685">MKCPPASPHEPERLVALSKYGLGRNRPLPSLDAVVRIAARMFDVPVAAVNMIGNDHVFFAAAIGIDMAAVDTSRDASFCAHAILQSEVMIVPDASLDLRFHDNPLVTGSTHVRFYAGVPILSADGLPLGALCIIDPAPNYQFSTDDAERLRELARMATDRLELRRIEIASEVDPIDGTEPEAISPTAMIRFDQYGRIIGWNASAATLYRYDLDDWRWLTVRTLAPERDRDALHSLIAQAVEKGTVDGITMPSHVHGLRSDGTEFLLGFSLFCWYENGTLTFNAHLQDLTPLSDERESLRRFTNEDVLTGAASRASFYRETEHTLTEGRSATVVMFDVDGLKDINDALGHAGGDRVLVEIVQRLKDVVRDEGTIARMGADEFAVLIPDQSDIDRARRLAESAAAAIAMPLAIDGVDVRVTACAGVAAAPAHGLEALEVIGAADLAVHKAKQSGSGKTFAFSPALRTEALARRSYHIELQRAVSDSEFVLFYQPQVDLVTGALIGAEALIRWRHPQRGLLSPAAFLPSLERGPLASTVGSWVLDEACAQAAFWRRNGQPDFRMGVNVFGVQFRDHRFASDVLAVLDRHGLPPDALELEITETIALDDDTVLSAIARLRARGVGVAFDDFGTGYASLSLLKTYPITRIKIDRSFVLGMTSSDKDAAVVRAILDMARGFKLQTIGEGIETLEQLDTLRHLGCMEGQGYLFGVPLPAREFADRFISAPQWPSAACA</sequence>
<dbReference type="CDD" id="cd01948">
    <property type="entry name" value="EAL"/>
    <property type="match status" value="1"/>
</dbReference>
<dbReference type="SUPFAM" id="SSF141868">
    <property type="entry name" value="EAL domain-like"/>
    <property type="match status" value="1"/>
</dbReference>
<organism evidence="3 4">
    <name type="scientific">Pararobbsia silviterrae</name>
    <dbReference type="NCBI Taxonomy" id="1792498"/>
    <lineage>
        <taxon>Bacteria</taxon>
        <taxon>Pseudomonadati</taxon>
        <taxon>Pseudomonadota</taxon>
        <taxon>Betaproteobacteria</taxon>
        <taxon>Burkholderiales</taxon>
        <taxon>Burkholderiaceae</taxon>
        <taxon>Pararobbsia</taxon>
    </lineage>
</organism>
<dbReference type="Pfam" id="PF08448">
    <property type="entry name" value="PAS_4"/>
    <property type="match status" value="1"/>
</dbReference>
<accession>A0A494X8Q4</accession>
<feature type="domain" description="GGDEF" evidence="2">
    <location>
        <begin position="328"/>
        <end position="461"/>
    </location>
</feature>
<dbReference type="SUPFAM" id="SSF55785">
    <property type="entry name" value="PYP-like sensor domain (PAS domain)"/>
    <property type="match status" value="1"/>
</dbReference>
<dbReference type="Pfam" id="PF00563">
    <property type="entry name" value="EAL"/>
    <property type="match status" value="1"/>
</dbReference>
<dbReference type="SMART" id="SM00267">
    <property type="entry name" value="GGDEF"/>
    <property type="match status" value="1"/>
</dbReference>
<feature type="domain" description="EAL" evidence="1">
    <location>
        <begin position="470"/>
        <end position="723"/>
    </location>
</feature>
<dbReference type="EMBL" id="RBZU01000020">
    <property type="protein sequence ID" value="RKP44439.1"/>
    <property type="molecule type" value="Genomic_DNA"/>
</dbReference>
<dbReference type="Pfam" id="PF00990">
    <property type="entry name" value="GGDEF"/>
    <property type="match status" value="1"/>
</dbReference>
<dbReference type="InterPro" id="IPR000160">
    <property type="entry name" value="GGDEF_dom"/>
</dbReference>
<dbReference type="InterPro" id="IPR029787">
    <property type="entry name" value="Nucleotide_cyclase"/>
</dbReference>
<dbReference type="InterPro" id="IPR003018">
    <property type="entry name" value="GAF"/>
</dbReference>
<dbReference type="Pfam" id="PF01590">
    <property type="entry name" value="GAF"/>
    <property type="match status" value="1"/>
</dbReference>
<dbReference type="Proteomes" id="UP000270342">
    <property type="component" value="Unassembled WGS sequence"/>
</dbReference>
<dbReference type="CDD" id="cd01949">
    <property type="entry name" value="GGDEF"/>
    <property type="match status" value="1"/>
</dbReference>
<dbReference type="InterPro" id="IPR000014">
    <property type="entry name" value="PAS"/>
</dbReference>
<dbReference type="PROSITE" id="PS50883">
    <property type="entry name" value="EAL"/>
    <property type="match status" value="1"/>
</dbReference>
<dbReference type="Gene3D" id="3.30.450.40">
    <property type="match status" value="1"/>
</dbReference>
<dbReference type="SMART" id="SM00065">
    <property type="entry name" value="GAF"/>
    <property type="match status" value="1"/>
</dbReference>
<dbReference type="SMART" id="SM00052">
    <property type="entry name" value="EAL"/>
    <property type="match status" value="1"/>
</dbReference>
<dbReference type="Gene3D" id="3.20.20.450">
    <property type="entry name" value="EAL domain"/>
    <property type="match status" value="1"/>
</dbReference>
<reference evidence="3 4" key="1">
    <citation type="submission" date="2018-10" db="EMBL/GenBank/DDBJ databases">
        <title>Robbsia sp. DHC34, isolated from soil.</title>
        <authorList>
            <person name="Gao Z.-H."/>
            <person name="Qiu L.-H."/>
        </authorList>
    </citation>
    <scope>NUCLEOTIDE SEQUENCE [LARGE SCALE GENOMIC DNA]</scope>
    <source>
        <strain evidence="3 4">DHC34</strain>
    </source>
</reference>
<dbReference type="PROSITE" id="PS50887">
    <property type="entry name" value="GGDEF"/>
    <property type="match status" value="1"/>
</dbReference>
<dbReference type="Gene3D" id="3.30.450.20">
    <property type="entry name" value="PAS domain"/>
    <property type="match status" value="1"/>
</dbReference>
<dbReference type="Gene3D" id="3.30.70.270">
    <property type="match status" value="1"/>
</dbReference>
<protein>
    <submittedName>
        <fullName evidence="3">EAL domain-containing protein</fullName>
    </submittedName>
</protein>
<proteinExistence type="predicted"/>
<dbReference type="NCBIfam" id="TIGR00254">
    <property type="entry name" value="GGDEF"/>
    <property type="match status" value="1"/>
</dbReference>
<dbReference type="NCBIfam" id="TIGR00229">
    <property type="entry name" value="sensory_box"/>
    <property type="match status" value="1"/>
</dbReference>
<dbReference type="InterPro" id="IPR029016">
    <property type="entry name" value="GAF-like_dom_sf"/>
</dbReference>
<dbReference type="InterPro" id="IPR052155">
    <property type="entry name" value="Biofilm_reg_signaling"/>
</dbReference>
<name>A0A494X8Q4_9BURK</name>
<dbReference type="PANTHER" id="PTHR44757">
    <property type="entry name" value="DIGUANYLATE CYCLASE DGCP"/>
    <property type="match status" value="1"/>
</dbReference>
<gene>
    <name evidence="3" type="ORF">D7S86_27590</name>
</gene>
<evidence type="ECO:0000259" key="1">
    <source>
        <dbReference type="PROSITE" id="PS50883"/>
    </source>
</evidence>
<dbReference type="InterPro" id="IPR013656">
    <property type="entry name" value="PAS_4"/>
</dbReference>
<dbReference type="OrthoDB" id="9813903at2"/>
<dbReference type="InterPro" id="IPR035919">
    <property type="entry name" value="EAL_sf"/>
</dbReference>